<dbReference type="Pfam" id="PF00106">
    <property type="entry name" value="adh_short"/>
    <property type="match status" value="1"/>
</dbReference>
<dbReference type="PRINTS" id="PR00081">
    <property type="entry name" value="GDHRDH"/>
</dbReference>
<dbReference type="PANTHER" id="PTHR43157:SF31">
    <property type="entry name" value="PHOSPHATIDYLINOSITOL-GLYCAN BIOSYNTHESIS CLASS F PROTEIN"/>
    <property type="match status" value="1"/>
</dbReference>
<gene>
    <name evidence="4" type="ORF">ILUMI_08569</name>
</gene>
<reference evidence="4" key="1">
    <citation type="submission" date="2019-08" db="EMBL/GenBank/DDBJ databases">
        <title>The genome of the North American firefly Photinus pyralis.</title>
        <authorList>
            <consortium name="Photinus pyralis genome working group"/>
            <person name="Fallon T.R."/>
            <person name="Sander Lower S.E."/>
            <person name="Weng J.-K."/>
        </authorList>
    </citation>
    <scope>NUCLEOTIDE SEQUENCE</scope>
    <source>
        <strain evidence="4">TRF0915ILg1</strain>
        <tissue evidence="4">Whole body</tissue>
    </source>
</reference>
<dbReference type="OrthoDB" id="191139at2759"/>
<name>A0A8K0GAI0_IGNLU</name>
<keyword evidence="3" id="KW-1133">Transmembrane helix</keyword>
<dbReference type="EMBL" id="VTPC01004018">
    <property type="protein sequence ID" value="KAF2897600.1"/>
    <property type="molecule type" value="Genomic_DNA"/>
</dbReference>
<accession>A0A8K0GAI0</accession>
<dbReference type="SUPFAM" id="SSF51735">
    <property type="entry name" value="NAD(P)-binding Rossmann-fold domains"/>
    <property type="match status" value="1"/>
</dbReference>
<dbReference type="PRINTS" id="PR00080">
    <property type="entry name" value="SDRFAMILY"/>
</dbReference>
<proteinExistence type="inferred from homology"/>
<dbReference type="PANTHER" id="PTHR43157">
    <property type="entry name" value="PHOSPHATIDYLINOSITOL-GLYCAN BIOSYNTHESIS CLASS F PROTEIN-RELATED"/>
    <property type="match status" value="1"/>
</dbReference>
<dbReference type="CDD" id="cd05327">
    <property type="entry name" value="retinol-DH_like_SDR_c_like"/>
    <property type="match status" value="1"/>
</dbReference>
<evidence type="ECO:0000313" key="4">
    <source>
        <dbReference type="EMBL" id="KAF2897600.1"/>
    </source>
</evidence>
<dbReference type="InterPro" id="IPR002347">
    <property type="entry name" value="SDR_fam"/>
</dbReference>
<keyword evidence="3" id="KW-0472">Membrane</keyword>
<evidence type="ECO:0000256" key="1">
    <source>
        <dbReference type="ARBA" id="ARBA00023002"/>
    </source>
</evidence>
<evidence type="ECO:0000256" key="3">
    <source>
        <dbReference type="SAM" id="Phobius"/>
    </source>
</evidence>
<dbReference type="GO" id="GO:0016491">
    <property type="term" value="F:oxidoreductase activity"/>
    <property type="evidence" value="ECO:0007669"/>
    <property type="project" value="UniProtKB-KW"/>
</dbReference>
<evidence type="ECO:0000313" key="5">
    <source>
        <dbReference type="Proteomes" id="UP000801492"/>
    </source>
</evidence>
<protein>
    <submittedName>
        <fullName evidence="4">Uncharacterized protein</fullName>
    </submittedName>
</protein>
<keyword evidence="5" id="KW-1185">Reference proteome</keyword>
<dbReference type="Gene3D" id="3.40.50.720">
    <property type="entry name" value="NAD(P)-binding Rossmann-like Domain"/>
    <property type="match status" value="1"/>
</dbReference>
<sequence>MTCCLMSIITVLAYILVPISIFKIFLKLTTGWDRSPTCLVGKTAIITGANSGIGFYTAQDFAKRGARVILACRNRQKAEEAKFKIIEATGNPNVVVRIVDLSSLASVRAFAKEINETETRLDILVNNAGLGGMEHQLTADGLSLIMQSNHFGPFLLTHLLTELLKKCAPSRVVNVSSKAADYGKLDLNNLNGPPDSYFTKSRDYANTKLCNILFTAELARRLKGSGVETYVIQPGLVKTEILQHLPLINRLAVQALASITHKNGEEGAQTSIYASVSKDVIGKSGEYFGECKKWRMPSAAKNKELARKLWEKSEELVQLTHQERQLLQ</sequence>
<dbReference type="Proteomes" id="UP000801492">
    <property type="component" value="Unassembled WGS sequence"/>
</dbReference>
<comment type="similarity">
    <text evidence="2">Belongs to the short-chain dehydrogenases/reductases (SDR) family.</text>
</comment>
<keyword evidence="1" id="KW-0560">Oxidoreductase</keyword>
<feature type="transmembrane region" description="Helical" evidence="3">
    <location>
        <begin position="6"/>
        <end position="26"/>
    </location>
</feature>
<comment type="caution">
    <text evidence="4">The sequence shown here is derived from an EMBL/GenBank/DDBJ whole genome shotgun (WGS) entry which is preliminary data.</text>
</comment>
<dbReference type="AlphaFoldDB" id="A0A8K0GAI0"/>
<dbReference type="InterPro" id="IPR036291">
    <property type="entry name" value="NAD(P)-bd_dom_sf"/>
</dbReference>
<keyword evidence="3" id="KW-0812">Transmembrane</keyword>
<organism evidence="4 5">
    <name type="scientific">Ignelater luminosus</name>
    <name type="common">Cucubano</name>
    <name type="synonym">Pyrophorus luminosus</name>
    <dbReference type="NCBI Taxonomy" id="2038154"/>
    <lineage>
        <taxon>Eukaryota</taxon>
        <taxon>Metazoa</taxon>
        <taxon>Ecdysozoa</taxon>
        <taxon>Arthropoda</taxon>
        <taxon>Hexapoda</taxon>
        <taxon>Insecta</taxon>
        <taxon>Pterygota</taxon>
        <taxon>Neoptera</taxon>
        <taxon>Endopterygota</taxon>
        <taxon>Coleoptera</taxon>
        <taxon>Polyphaga</taxon>
        <taxon>Elateriformia</taxon>
        <taxon>Elateroidea</taxon>
        <taxon>Elateridae</taxon>
        <taxon>Agrypninae</taxon>
        <taxon>Pyrophorini</taxon>
        <taxon>Ignelater</taxon>
    </lineage>
</organism>
<evidence type="ECO:0000256" key="2">
    <source>
        <dbReference type="RuleBase" id="RU000363"/>
    </source>
</evidence>